<sequence>MSQLAPDGQVRSEQAARVSGSDLCVANEGTLGTASIRTPDIGVPGQTAEEAGPDWVGSRGWQALAIDPADPWGGNFDPQNTHTGPSCQPVSANGFS</sequence>
<feature type="region of interest" description="Disordered" evidence="1">
    <location>
        <begin position="1"/>
        <end position="96"/>
    </location>
</feature>
<dbReference type="EMBL" id="BLLB01000002">
    <property type="protein sequence ID" value="GFH00778.1"/>
    <property type="molecule type" value="Genomic_DNA"/>
</dbReference>
<organism evidence="2 3">
    <name type="scientific">Mycolicibacterium hippocampi</name>
    <dbReference type="NCBI Taxonomy" id="659824"/>
    <lineage>
        <taxon>Bacteria</taxon>
        <taxon>Bacillati</taxon>
        <taxon>Actinomycetota</taxon>
        <taxon>Actinomycetes</taxon>
        <taxon>Mycobacteriales</taxon>
        <taxon>Mycobacteriaceae</taxon>
        <taxon>Mycolicibacterium</taxon>
    </lineage>
</organism>
<dbReference type="AlphaFoldDB" id="A0A7I9ZJH9"/>
<accession>A0A7I9ZJH9</accession>
<evidence type="ECO:0000256" key="1">
    <source>
        <dbReference type="SAM" id="MobiDB-lite"/>
    </source>
</evidence>
<name>A0A7I9ZJH9_9MYCO</name>
<proteinExistence type="predicted"/>
<comment type="caution">
    <text evidence="2">The sequence shown here is derived from an EMBL/GenBank/DDBJ whole genome shotgun (WGS) entry which is preliminary data.</text>
</comment>
<keyword evidence="3" id="KW-1185">Reference proteome</keyword>
<dbReference type="RefSeq" id="WP_163887674.1">
    <property type="nucleotide sequence ID" value="NZ_BLLB01000002.1"/>
</dbReference>
<dbReference type="Proteomes" id="UP000465304">
    <property type="component" value="Unassembled WGS sequence"/>
</dbReference>
<feature type="compositionally biased region" description="Polar residues" evidence="1">
    <location>
        <begin position="77"/>
        <end position="96"/>
    </location>
</feature>
<evidence type="ECO:0000313" key="2">
    <source>
        <dbReference type="EMBL" id="GFH00778.1"/>
    </source>
</evidence>
<protein>
    <submittedName>
        <fullName evidence="2">Uncharacterized protein</fullName>
    </submittedName>
</protein>
<gene>
    <name evidence="2" type="ORF">MHIP_12610</name>
</gene>
<evidence type="ECO:0000313" key="3">
    <source>
        <dbReference type="Proteomes" id="UP000465304"/>
    </source>
</evidence>
<reference evidence="2 3" key="1">
    <citation type="journal article" date="2019" name="Emerg. Microbes Infect.">
        <title>Comprehensive subspecies identification of 175 nontuberculous mycobacteria species based on 7547 genomic profiles.</title>
        <authorList>
            <person name="Matsumoto Y."/>
            <person name="Kinjo T."/>
            <person name="Motooka D."/>
            <person name="Nabeya D."/>
            <person name="Jung N."/>
            <person name="Uechi K."/>
            <person name="Horii T."/>
            <person name="Iida T."/>
            <person name="Fujita J."/>
            <person name="Nakamura S."/>
        </authorList>
    </citation>
    <scope>NUCLEOTIDE SEQUENCE [LARGE SCALE GENOMIC DNA]</scope>
    <source>
        <strain evidence="2 3">JCM 30996</strain>
    </source>
</reference>